<dbReference type="EMBL" id="JARBJD010000085">
    <property type="protein sequence ID" value="KAK2953931.1"/>
    <property type="molecule type" value="Genomic_DNA"/>
</dbReference>
<dbReference type="InterPro" id="IPR029035">
    <property type="entry name" value="DHS-like_NAD/FAD-binding_dom"/>
</dbReference>
<protein>
    <recommendedName>
        <fullName evidence="4">Pyruvate decarboxylase</fullName>
    </recommendedName>
</protein>
<sequence>MNPTLTDFASIISNDRTFTTVAVPAPVCRPLSITPSLLTPVSHKSSATLMAEGYARASSSGCGCSCVGSLENVLGTVDLMMASLDAGIPLIVICGAPPLVDSQPIPSYNEETHQRSAFHKFRPVNAIDNSGHMELIGSISAAFVSLTNEVIENLVDIDWAISCCFEKHGPVVLQVPSNVFLLPISVSNTRSLSSTSLAPLQTVSCPTDSQSEGFRHRLRTLDTIDIHQDTREEMAEAIRIFVSKCMWIGKFRPAQNSISQVDEGILFVMGRECQHWWSGNWALRDALMSFVEAFSIPFVIDESARSAFNERHSLCLGTLTSQAALSPNDPLLKALSSANLVVSFGTLTSVQPANQQNDSRAKVCINPNWLAINHSSMVFNGELVVEGFSMRHFINKAHHELTPLMRPSETQPKSVSPPSSTFSKGFVSPEHKPLQVQVRELLDTLEDGSVVCFETDEVASVMRDFALPNNTLLVPPSSSQPNSAFTKALGTCFARSDNQNYSKEGSPQQTDANGSVVALMDWQSLVTSVPLLHLVSDFDLSLVAVVVNQKPTDLSNTQSELHESVMDKVEPVFKEREEHTLSNIHTASLITLTSSHNPDTPTEKTSSNEESSPSQNELETHHDRHPAGIPALSPILTAPLSLGQRSLKTIHMDDSRPSKSPTLESPELKRVPPLNPALISPLPLNITPFFLKTHMRLKKQSDTTQLNTDATTKEIAEYENVQRQEEHSQKTRRRSSLNVVHTEAGGIGEL</sequence>
<dbReference type="SUPFAM" id="SSF52467">
    <property type="entry name" value="DHS-like NAD/FAD-binding domain"/>
    <property type="match status" value="1"/>
</dbReference>
<feature type="region of interest" description="Disordered" evidence="1">
    <location>
        <begin position="584"/>
        <end position="632"/>
    </location>
</feature>
<proteinExistence type="predicted"/>
<evidence type="ECO:0008006" key="4">
    <source>
        <dbReference type="Google" id="ProtNLM"/>
    </source>
</evidence>
<reference evidence="2 3" key="1">
    <citation type="journal article" date="2022" name="bioRxiv">
        <title>Genomics of Preaxostyla Flagellates Illuminates Evolutionary Transitions and the Path Towards Mitochondrial Loss.</title>
        <authorList>
            <person name="Novak L.V.F."/>
            <person name="Treitli S.C."/>
            <person name="Pyrih J."/>
            <person name="Halakuc P."/>
            <person name="Pipaliya S.V."/>
            <person name="Vacek V."/>
            <person name="Brzon O."/>
            <person name="Soukal P."/>
            <person name="Eme L."/>
            <person name="Dacks J.B."/>
            <person name="Karnkowska A."/>
            <person name="Elias M."/>
            <person name="Hampl V."/>
        </authorList>
    </citation>
    <scope>NUCLEOTIDE SEQUENCE [LARGE SCALE GENOMIC DNA]</scope>
    <source>
        <strain evidence="2">NAU3</strain>
        <tissue evidence="2">Gut</tissue>
    </source>
</reference>
<dbReference type="Gene3D" id="3.40.50.970">
    <property type="match status" value="1"/>
</dbReference>
<evidence type="ECO:0000256" key="1">
    <source>
        <dbReference type="SAM" id="MobiDB-lite"/>
    </source>
</evidence>
<feature type="region of interest" description="Disordered" evidence="1">
    <location>
        <begin position="650"/>
        <end position="674"/>
    </location>
</feature>
<name>A0ABQ9XND3_9EUKA</name>
<feature type="compositionally biased region" description="Polar residues" evidence="1">
    <location>
        <begin position="584"/>
        <end position="599"/>
    </location>
</feature>
<feature type="compositionally biased region" description="Polar residues" evidence="1">
    <location>
        <begin position="408"/>
        <end position="423"/>
    </location>
</feature>
<dbReference type="SUPFAM" id="SSF52518">
    <property type="entry name" value="Thiamin diphosphate-binding fold (THDP-binding)"/>
    <property type="match status" value="1"/>
</dbReference>
<evidence type="ECO:0000313" key="2">
    <source>
        <dbReference type="EMBL" id="KAK2953931.1"/>
    </source>
</evidence>
<keyword evidence="3" id="KW-1185">Reference proteome</keyword>
<feature type="compositionally biased region" description="Low complexity" evidence="1">
    <location>
        <begin position="603"/>
        <end position="617"/>
    </location>
</feature>
<comment type="caution">
    <text evidence="2">The sequence shown here is derived from an EMBL/GenBank/DDBJ whole genome shotgun (WGS) entry which is preliminary data.</text>
</comment>
<evidence type="ECO:0000313" key="3">
    <source>
        <dbReference type="Proteomes" id="UP001281761"/>
    </source>
</evidence>
<accession>A0ABQ9XND3</accession>
<dbReference type="Proteomes" id="UP001281761">
    <property type="component" value="Unassembled WGS sequence"/>
</dbReference>
<gene>
    <name evidence="2" type="ORF">BLNAU_11191</name>
</gene>
<feature type="region of interest" description="Disordered" evidence="1">
    <location>
        <begin position="721"/>
        <end position="750"/>
    </location>
</feature>
<feature type="region of interest" description="Disordered" evidence="1">
    <location>
        <begin position="406"/>
        <end position="427"/>
    </location>
</feature>
<organism evidence="2 3">
    <name type="scientific">Blattamonas nauphoetae</name>
    <dbReference type="NCBI Taxonomy" id="2049346"/>
    <lineage>
        <taxon>Eukaryota</taxon>
        <taxon>Metamonada</taxon>
        <taxon>Preaxostyla</taxon>
        <taxon>Oxymonadida</taxon>
        <taxon>Blattamonas</taxon>
    </lineage>
</organism>
<dbReference type="Gene3D" id="3.40.50.1220">
    <property type="entry name" value="TPP-binding domain"/>
    <property type="match status" value="1"/>
</dbReference>
<dbReference type="InterPro" id="IPR029061">
    <property type="entry name" value="THDP-binding"/>
</dbReference>